<proteinExistence type="predicted"/>
<reference evidence="1 2" key="1">
    <citation type="submission" date="2022-06" db="EMBL/GenBank/DDBJ databases">
        <title>Sequencing the genomes of 1000 actinobacteria strains.</title>
        <authorList>
            <person name="Klenk H.-P."/>
        </authorList>
    </citation>
    <scope>NUCLEOTIDE SEQUENCE [LARGE SCALE GENOMIC DNA]</scope>
    <source>
        <strain evidence="1 2">DSM 41656</strain>
    </source>
</reference>
<organism evidence="1 2">
    <name type="scientific">Kitasatospora paracochleata</name>
    <dbReference type="NCBI Taxonomy" id="58354"/>
    <lineage>
        <taxon>Bacteria</taxon>
        <taxon>Bacillati</taxon>
        <taxon>Actinomycetota</taxon>
        <taxon>Actinomycetes</taxon>
        <taxon>Kitasatosporales</taxon>
        <taxon>Streptomycetaceae</taxon>
        <taxon>Kitasatospora</taxon>
    </lineage>
</organism>
<dbReference type="RefSeq" id="WP_253805002.1">
    <property type="nucleotide sequence ID" value="NZ_BAAAUB010000060.1"/>
</dbReference>
<comment type="caution">
    <text evidence="1">The sequence shown here is derived from an EMBL/GenBank/DDBJ whole genome shotgun (WGS) entry which is preliminary data.</text>
</comment>
<dbReference type="Proteomes" id="UP001206483">
    <property type="component" value="Unassembled WGS sequence"/>
</dbReference>
<dbReference type="EMBL" id="JAMZDX010000009">
    <property type="protein sequence ID" value="MCP2314647.1"/>
    <property type="molecule type" value="Genomic_DNA"/>
</dbReference>
<sequence>MGRRDFAGGKADSGGVGVAANEMIIMEYSRSEVIATLQRAGYSEEAEEALHELPDPVDQDRLAAWGQEHGITRDGLISRMGGSP</sequence>
<evidence type="ECO:0000313" key="2">
    <source>
        <dbReference type="Proteomes" id="UP001206483"/>
    </source>
</evidence>
<name>A0ABT1JB17_9ACTN</name>
<accession>A0ABT1JB17</accession>
<gene>
    <name evidence="1" type="ORF">FHR36_007848</name>
</gene>
<protein>
    <submittedName>
        <fullName evidence="1">Uncharacterized protein</fullName>
    </submittedName>
</protein>
<evidence type="ECO:0000313" key="1">
    <source>
        <dbReference type="EMBL" id="MCP2314647.1"/>
    </source>
</evidence>
<keyword evidence="2" id="KW-1185">Reference proteome</keyword>